<proteinExistence type="predicted"/>
<organism evidence="3 4">
    <name type="scientific">Labilithrix luteola</name>
    <dbReference type="NCBI Taxonomy" id="1391654"/>
    <lineage>
        <taxon>Bacteria</taxon>
        <taxon>Pseudomonadati</taxon>
        <taxon>Myxococcota</taxon>
        <taxon>Polyangia</taxon>
        <taxon>Polyangiales</taxon>
        <taxon>Labilitrichaceae</taxon>
        <taxon>Labilithrix</taxon>
    </lineage>
</organism>
<dbReference type="GO" id="GO:0005543">
    <property type="term" value="F:phospholipid binding"/>
    <property type="evidence" value="ECO:0007669"/>
    <property type="project" value="TreeGrafter"/>
</dbReference>
<keyword evidence="1" id="KW-1133">Transmembrane helix</keyword>
<keyword evidence="4" id="KW-1185">Reference proteome</keyword>
<evidence type="ECO:0000259" key="2">
    <source>
        <dbReference type="Pfam" id="PF02470"/>
    </source>
</evidence>
<dbReference type="PANTHER" id="PTHR33371:SF4">
    <property type="entry name" value="INTERMEMBRANE PHOSPHOLIPID TRANSPORT SYSTEM BINDING PROTEIN MLAD"/>
    <property type="match status" value="1"/>
</dbReference>
<dbReference type="Proteomes" id="UP000064967">
    <property type="component" value="Chromosome"/>
</dbReference>
<evidence type="ECO:0000313" key="3">
    <source>
        <dbReference type="EMBL" id="AKV01799.1"/>
    </source>
</evidence>
<dbReference type="STRING" id="1391654.AKJ09_08462"/>
<sequence length="340" mass="37154">MAQEKSIEVKVGILILVSLGILAAFVLIMGGLSFEKTYTVYVDFDNPGGMQSGAPVRIAGVKVGKVSDLAFMGGKIDPKTNRRTLVRAKLAIEQRVRESIHEDADFYVTTQGVLGEQFLAIEPGSPLKPVLPDNSVVKGIDPPRLDLFLAKAYELLDTTITGIRNNRELISDIATNTAGLLKNLNGVLSDNKERINRTVANLESLTAEANTLTVHARTQYVDNPKIARTIDNVDKISTDLRKDSEPMLKDAREALANLNRASKVVGGEEEQAKLKKALEDVAQLAARANATAADAQAIVTHIKKGNGTVGALVMDEAIYDDVQEMVRDLKHNPWKFLWRE</sequence>
<gene>
    <name evidence="3" type="ORF">AKJ09_08462</name>
</gene>
<dbReference type="RefSeq" id="WP_146652826.1">
    <property type="nucleotide sequence ID" value="NZ_CP012333.1"/>
</dbReference>
<dbReference type="KEGG" id="llu:AKJ09_08462"/>
<reference evidence="3 4" key="1">
    <citation type="submission" date="2015-08" db="EMBL/GenBank/DDBJ databases">
        <authorList>
            <person name="Babu N.S."/>
            <person name="Beckwith C.J."/>
            <person name="Beseler K.G."/>
            <person name="Brison A."/>
            <person name="Carone J.V."/>
            <person name="Caskin T.P."/>
            <person name="Diamond M."/>
            <person name="Durham M.E."/>
            <person name="Foxe J.M."/>
            <person name="Go M."/>
            <person name="Henderson B.A."/>
            <person name="Jones I.B."/>
            <person name="McGettigan J.A."/>
            <person name="Micheletti S.J."/>
            <person name="Nasrallah M.E."/>
            <person name="Ortiz D."/>
            <person name="Piller C.R."/>
            <person name="Privatt S.R."/>
            <person name="Schneider S.L."/>
            <person name="Sharp S."/>
            <person name="Smith T.C."/>
            <person name="Stanton J.D."/>
            <person name="Ullery H.E."/>
            <person name="Wilson R.J."/>
            <person name="Serrano M.G."/>
            <person name="Buck G."/>
            <person name="Lee V."/>
            <person name="Wang Y."/>
            <person name="Carvalho R."/>
            <person name="Voegtly L."/>
            <person name="Shi R."/>
            <person name="Duckworth R."/>
            <person name="Johnson A."/>
            <person name="Loviza R."/>
            <person name="Walstead R."/>
            <person name="Shah Z."/>
            <person name="Kiflezghi M."/>
            <person name="Wade K."/>
            <person name="Ball S.L."/>
            <person name="Bradley K.W."/>
            <person name="Asai D.J."/>
            <person name="Bowman C.A."/>
            <person name="Russell D.A."/>
            <person name="Pope W.H."/>
            <person name="Jacobs-Sera D."/>
            <person name="Hendrix R.W."/>
            <person name="Hatfull G.F."/>
        </authorList>
    </citation>
    <scope>NUCLEOTIDE SEQUENCE [LARGE SCALE GENOMIC DNA]</scope>
    <source>
        <strain evidence="3 4">DSM 27648</strain>
    </source>
</reference>
<dbReference type="EMBL" id="CP012333">
    <property type="protein sequence ID" value="AKV01799.1"/>
    <property type="molecule type" value="Genomic_DNA"/>
</dbReference>
<dbReference type="InterPro" id="IPR052336">
    <property type="entry name" value="MlaD_Phospholipid_Transporter"/>
</dbReference>
<keyword evidence="1" id="KW-0472">Membrane</keyword>
<accession>A0A0K1Q7U8</accession>
<feature type="transmembrane region" description="Helical" evidence="1">
    <location>
        <begin position="12"/>
        <end position="34"/>
    </location>
</feature>
<feature type="domain" description="Mce/MlaD" evidence="2">
    <location>
        <begin position="36"/>
        <end position="124"/>
    </location>
</feature>
<dbReference type="GO" id="GO:0005548">
    <property type="term" value="F:phospholipid transporter activity"/>
    <property type="evidence" value="ECO:0007669"/>
    <property type="project" value="TreeGrafter"/>
</dbReference>
<protein>
    <submittedName>
        <fullName evidence="3">Putative ABC transporter, periplasmic component YrbD</fullName>
    </submittedName>
</protein>
<name>A0A0K1Q7U8_9BACT</name>
<dbReference type="InterPro" id="IPR003399">
    <property type="entry name" value="Mce/MlaD"/>
</dbReference>
<dbReference type="OrthoDB" id="5294672at2"/>
<dbReference type="AlphaFoldDB" id="A0A0K1Q7U8"/>
<dbReference type="Pfam" id="PF02470">
    <property type="entry name" value="MlaD"/>
    <property type="match status" value="1"/>
</dbReference>
<evidence type="ECO:0000256" key="1">
    <source>
        <dbReference type="SAM" id="Phobius"/>
    </source>
</evidence>
<dbReference type="PANTHER" id="PTHR33371">
    <property type="entry name" value="INTERMEMBRANE PHOSPHOLIPID TRANSPORT SYSTEM BINDING PROTEIN MLAD-RELATED"/>
    <property type="match status" value="1"/>
</dbReference>
<keyword evidence="1" id="KW-0812">Transmembrane</keyword>
<evidence type="ECO:0000313" key="4">
    <source>
        <dbReference type="Proteomes" id="UP000064967"/>
    </source>
</evidence>